<feature type="compositionally biased region" description="Basic and acidic residues" evidence="1">
    <location>
        <begin position="346"/>
        <end position="355"/>
    </location>
</feature>
<dbReference type="PANTHER" id="PTHR34589">
    <property type="entry name" value="SIMILAR TO RIKEN CDNA 2700081O15"/>
    <property type="match status" value="1"/>
</dbReference>
<feature type="compositionally biased region" description="Basic and acidic residues" evidence="1">
    <location>
        <begin position="55"/>
        <end position="64"/>
    </location>
</feature>
<evidence type="ECO:0000313" key="3">
    <source>
        <dbReference type="Ensembl" id="ENSAMEP00000041941.1"/>
    </source>
</evidence>
<reference evidence="3 4" key="1">
    <citation type="journal article" date="2010" name="Nature">
        <title>The sequence and de novo assembly of the giant panda genome.</title>
        <authorList>
            <person name="Li R."/>
            <person name="Fan W."/>
            <person name="Tian G."/>
            <person name="Zhu H."/>
            <person name="He L."/>
            <person name="Cai J."/>
            <person name="Huang Q."/>
            <person name="Cai Q."/>
            <person name="Li B."/>
            <person name="Bai Y."/>
            <person name="Zhang Z."/>
            <person name="Zhang Y."/>
            <person name="Wang W."/>
            <person name="Li J."/>
            <person name="Wei F."/>
            <person name="Li H."/>
            <person name="Jian M."/>
            <person name="Li J."/>
            <person name="Zhang Z."/>
            <person name="Nielsen R."/>
            <person name="Li D."/>
            <person name="Gu W."/>
            <person name="Yang Z."/>
            <person name="Xuan Z."/>
            <person name="Ryder O.A."/>
            <person name="Leung F.C."/>
            <person name="Zhou Y."/>
            <person name="Cao J."/>
            <person name="Sun X."/>
            <person name="Fu Y."/>
            <person name="Fang X."/>
            <person name="Guo X."/>
            <person name="Wang B."/>
            <person name="Hou R."/>
            <person name="Shen F."/>
            <person name="Mu B."/>
            <person name="Ni P."/>
            <person name="Lin R."/>
            <person name="Qian W."/>
            <person name="Wang G."/>
            <person name="Yu C."/>
            <person name="Nie W."/>
            <person name="Wang J."/>
            <person name="Wu Z."/>
            <person name="Liang H."/>
            <person name="Min J."/>
            <person name="Wu Q."/>
            <person name="Cheng S."/>
            <person name="Ruan J."/>
            <person name="Wang M."/>
            <person name="Shi Z."/>
            <person name="Wen M."/>
            <person name="Liu B."/>
            <person name="Ren X."/>
            <person name="Zheng H."/>
            <person name="Dong D."/>
            <person name="Cook K."/>
            <person name="Shan G."/>
            <person name="Zhang H."/>
            <person name="Kosiol C."/>
            <person name="Xie X."/>
            <person name="Lu Z."/>
            <person name="Zheng H."/>
            <person name="Li Y."/>
            <person name="Steiner C.C."/>
            <person name="Lam T.T."/>
            <person name="Lin S."/>
            <person name="Zhang Q."/>
            <person name="Li G."/>
            <person name="Tian J."/>
            <person name="Gong T."/>
            <person name="Liu H."/>
            <person name="Zhang D."/>
            <person name="Fang L."/>
            <person name="Ye C."/>
            <person name="Zhang J."/>
            <person name="Hu W."/>
            <person name="Xu A."/>
            <person name="Ren Y."/>
            <person name="Zhang G."/>
            <person name="Bruford M.W."/>
            <person name="Li Q."/>
            <person name="Ma L."/>
            <person name="Guo Y."/>
            <person name="An N."/>
            <person name="Hu Y."/>
            <person name="Zheng Y."/>
            <person name="Shi Y."/>
            <person name="Li Z."/>
            <person name="Liu Q."/>
            <person name="Chen Y."/>
            <person name="Zhao J."/>
            <person name="Qu N."/>
            <person name="Zhao S."/>
            <person name="Tian F."/>
            <person name="Wang X."/>
            <person name="Wang H."/>
            <person name="Xu L."/>
            <person name="Liu X."/>
            <person name="Vinar T."/>
            <person name="Wang Y."/>
            <person name="Lam T.W."/>
            <person name="Yiu S.M."/>
            <person name="Liu S."/>
            <person name="Zhang H."/>
            <person name="Li D."/>
            <person name="Huang Y."/>
            <person name="Wang X."/>
            <person name="Yang G."/>
            <person name="Jiang Z."/>
            <person name="Wang J."/>
            <person name="Qin N."/>
            <person name="Li L."/>
            <person name="Li J."/>
            <person name="Bolund L."/>
            <person name="Kristiansen K."/>
            <person name="Wong G.K."/>
            <person name="Olson M."/>
            <person name="Zhang X."/>
            <person name="Li S."/>
            <person name="Yang H."/>
            <person name="Wang J."/>
            <person name="Wang J."/>
        </authorList>
    </citation>
    <scope>NUCLEOTIDE SEQUENCE [LARGE SCALE GENOMIC DNA]</scope>
</reference>
<feature type="domain" description="SPIN-DOC-like zinc-finger" evidence="2">
    <location>
        <begin position="241"/>
        <end position="302"/>
    </location>
</feature>
<feature type="region of interest" description="Disordered" evidence="1">
    <location>
        <begin position="15"/>
        <end position="75"/>
    </location>
</feature>
<protein>
    <submittedName>
        <fullName evidence="3">Zinc finger translocation associated</fullName>
    </submittedName>
</protein>
<feature type="domain" description="SPIN-DOC-like zinc-finger" evidence="2">
    <location>
        <begin position="82"/>
        <end position="144"/>
    </location>
</feature>
<feature type="compositionally biased region" description="Low complexity" evidence="1">
    <location>
        <begin position="473"/>
        <end position="484"/>
    </location>
</feature>
<reference evidence="3" key="3">
    <citation type="submission" date="2025-09" db="UniProtKB">
        <authorList>
            <consortium name="Ensembl"/>
        </authorList>
    </citation>
    <scope>IDENTIFICATION</scope>
</reference>
<dbReference type="Ensembl" id="ENSAMET00000049750.1">
    <property type="protein sequence ID" value="ENSAMEP00000041941.1"/>
    <property type="gene ID" value="ENSAMEG00000025175.1"/>
</dbReference>
<dbReference type="InterPro" id="IPR052675">
    <property type="entry name" value="ZnF_transloc-Spindlin_int"/>
</dbReference>
<dbReference type="Pfam" id="PF18658">
    <property type="entry name" value="zf-C2H2_12"/>
    <property type="match status" value="3"/>
</dbReference>
<dbReference type="AlphaFoldDB" id="A0A7N5KM75"/>
<proteinExistence type="predicted"/>
<dbReference type="GO" id="GO:0045892">
    <property type="term" value="P:negative regulation of DNA-templated transcription"/>
    <property type="evidence" value="ECO:0007669"/>
    <property type="project" value="TreeGrafter"/>
</dbReference>
<dbReference type="Proteomes" id="UP000008912">
    <property type="component" value="Unassembled WGS sequence"/>
</dbReference>
<dbReference type="GeneTree" id="ENSGT00600000084617"/>
<keyword evidence="4" id="KW-1185">Reference proteome</keyword>
<feature type="compositionally biased region" description="Low complexity" evidence="1">
    <location>
        <begin position="38"/>
        <end position="54"/>
    </location>
</feature>
<reference evidence="3" key="2">
    <citation type="submission" date="2025-08" db="UniProtKB">
        <authorList>
            <consortium name="Ensembl"/>
        </authorList>
    </citation>
    <scope>IDENTIFICATION</scope>
</reference>
<dbReference type="InterPro" id="IPR040647">
    <property type="entry name" value="SPIN-DOC_Znf-C2H2"/>
</dbReference>
<organism evidence="3 4">
    <name type="scientific">Ailuropoda melanoleuca</name>
    <name type="common">Giant panda</name>
    <dbReference type="NCBI Taxonomy" id="9646"/>
    <lineage>
        <taxon>Eukaryota</taxon>
        <taxon>Metazoa</taxon>
        <taxon>Chordata</taxon>
        <taxon>Craniata</taxon>
        <taxon>Vertebrata</taxon>
        <taxon>Euteleostomi</taxon>
        <taxon>Mammalia</taxon>
        <taxon>Eutheria</taxon>
        <taxon>Laurasiatheria</taxon>
        <taxon>Carnivora</taxon>
        <taxon>Caniformia</taxon>
        <taxon>Ursidae</taxon>
        <taxon>Ailuropoda</taxon>
    </lineage>
</organism>
<feature type="region of interest" description="Disordered" evidence="1">
    <location>
        <begin position="178"/>
        <end position="205"/>
    </location>
</feature>
<dbReference type="GO" id="GO:0005634">
    <property type="term" value="C:nucleus"/>
    <property type="evidence" value="ECO:0007669"/>
    <property type="project" value="Ensembl"/>
</dbReference>
<feature type="domain" description="SPIN-DOC-like zinc-finger" evidence="2">
    <location>
        <begin position="392"/>
        <end position="455"/>
    </location>
</feature>
<name>A0A7N5KM75_AILME</name>
<feature type="compositionally biased region" description="Acidic residues" evidence="1">
    <location>
        <begin position="486"/>
        <end position="499"/>
    </location>
</feature>
<gene>
    <name evidence="3" type="primary">ZFTA</name>
</gene>
<feature type="region of interest" description="Disordered" evidence="1">
    <location>
        <begin position="305"/>
        <end position="387"/>
    </location>
</feature>
<dbReference type="InParanoid" id="A0A7N5KM75"/>
<dbReference type="PANTHER" id="PTHR34589:SF2">
    <property type="entry name" value="ZINC FINGER TRANSLOCATION-ASSOCIATED PROTEIN"/>
    <property type="match status" value="1"/>
</dbReference>
<evidence type="ECO:0000259" key="2">
    <source>
        <dbReference type="Pfam" id="PF18658"/>
    </source>
</evidence>
<accession>A0A7N5KM75</accession>
<evidence type="ECO:0000256" key="1">
    <source>
        <dbReference type="SAM" id="MobiDB-lite"/>
    </source>
</evidence>
<feature type="compositionally biased region" description="Pro residues" evidence="1">
    <location>
        <begin position="532"/>
        <end position="542"/>
    </location>
</feature>
<sequence length="695" mass="75172">HPGFISWISGIEKLSPSPPHSSGQDLQLEGGALGSWGSAPLPSSRARGPASSGRKYSDHCEARASRPGKSRIPGRDHRRYYHDHWRLEYLMDFNPARHGMVCMVCGSSLATLKLSTIKRHIRQKHPYSLHWSPREKEVISNSWDAHLGLGACGESEGPGVEGAGKGWLDSEVQRRGENLVPSLPPTLPGKAPAGEGSRCQRRGGPVAPCARRRRLSASRRAGGSRGLGARRLERRLKESLQNWFRAECLMDYDPRGNRLVCMACGRALPSLHLDDIRAHVLEVHPSSLGLSGPQRSTLLQAWGGQPKTLSELTRSPPDDDLVPQDLTRKSRDPAPPAGALSSQDLRPPDVKKEEAGWVPERPGPAGAEAEEGQRVGAPGRSPRGRDHRRRYQERWRLEYLVELDGGRRGLVCMVCGGALASLKMSTVKRHIRQRHPGSTRLSGPVKALIAQEWSEKAAHLLALGLPSPESPRDPAAPGTAAASEEGGGDEEEEPEEEWWGDVPLSPGEPSERPAEDEEDDEDGQEPGGLAFPPLPPPPPAPGGPFRLPRSCRALPDPDLVKGLALFSSAPLLLRRPPFSSKPSQALLLYRPRGSEPGALEVPAVGVLFPSPPCPPSYTVDVPPILSPRGPGAGPRPSFLFPAAAPGPVQGRGPAISQAGPSGMCRFILLWRTGGPEIRPFLLSVFYFETVFNAFI</sequence>
<feature type="region of interest" description="Disordered" evidence="1">
    <location>
        <begin position="464"/>
        <end position="550"/>
    </location>
</feature>
<feature type="compositionally biased region" description="Acidic residues" evidence="1">
    <location>
        <begin position="514"/>
        <end position="524"/>
    </location>
</feature>
<evidence type="ECO:0000313" key="4">
    <source>
        <dbReference type="Proteomes" id="UP000008912"/>
    </source>
</evidence>